<dbReference type="Proteomes" id="UP000095237">
    <property type="component" value="Unassembled WGS sequence"/>
</dbReference>
<evidence type="ECO:0000313" key="2">
    <source>
        <dbReference type="Proteomes" id="UP000095237"/>
    </source>
</evidence>
<sequence length="60" mass="7059">MRKHSSYSENKIFPAAKLEDLRTDLIVNKEAGKYHSTDHYWQQMTDMALLKTSALYQKIL</sequence>
<keyword evidence="2" id="KW-1185">Reference proteome</keyword>
<accession>A0A1E5IH35</accession>
<gene>
    <name evidence="1" type="ORF">ATZ36_07925</name>
</gene>
<evidence type="ECO:0000313" key="1">
    <source>
        <dbReference type="EMBL" id="OEG69705.1"/>
    </source>
</evidence>
<organism evidence="1 2">
    <name type="scientific">Endomicrobium trichonymphae</name>
    <dbReference type="NCBI Taxonomy" id="1408204"/>
    <lineage>
        <taxon>Bacteria</taxon>
        <taxon>Pseudomonadati</taxon>
        <taxon>Elusimicrobiota</taxon>
        <taxon>Endomicrobiia</taxon>
        <taxon>Endomicrobiales</taxon>
        <taxon>Endomicrobiaceae</taxon>
        <taxon>Candidatus Endomicrobiellum</taxon>
    </lineage>
</organism>
<name>A0A1E5IH35_ENDTX</name>
<proteinExistence type="predicted"/>
<protein>
    <submittedName>
        <fullName evidence="1">Uncharacterized protein</fullName>
    </submittedName>
</protein>
<reference evidence="1 2" key="1">
    <citation type="submission" date="2015-11" db="EMBL/GenBank/DDBJ databases">
        <title>Evidence for parallel genomic evolution in an endosymbiosis of termite gut flagellates.</title>
        <authorList>
            <person name="Zheng H."/>
        </authorList>
    </citation>
    <scope>NUCLEOTIDE SEQUENCE [LARGE SCALE GENOMIC DNA]</scope>
    <source>
        <strain evidence="1 2">CET450</strain>
    </source>
</reference>
<dbReference type="AlphaFoldDB" id="A0A1E5IH35"/>
<dbReference type="EMBL" id="LNVX01000590">
    <property type="protein sequence ID" value="OEG69705.1"/>
    <property type="molecule type" value="Genomic_DNA"/>
</dbReference>
<comment type="caution">
    <text evidence="1">The sequence shown here is derived from an EMBL/GenBank/DDBJ whole genome shotgun (WGS) entry which is preliminary data.</text>
</comment>